<dbReference type="Proteomes" id="UP001059546">
    <property type="component" value="Chromosome VIII"/>
</dbReference>
<reference evidence="3 5" key="2">
    <citation type="submission" date="2023-02" db="EMBL/GenBank/DDBJ databases">
        <title>Encephalitozoon hellem ATCC 50451 complete genome.</title>
        <authorList>
            <person name="Mascarenhas dos Santos A.C."/>
            <person name="Julian A.T."/>
            <person name="Pombert J.-F."/>
        </authorList>
    </citation>
    <scope>NUCLEOTIDE SEQUENCE [LARGE SCALE GENOMIC DNA]</scope>
    <source>
        <strain evidence="3 5">ATCC 50451</strain>
    </source>
</reference>
<sequence length="231" mass="26148">MGEESSDEIVLAERVENDSSEISMVEVVRTSQRPARKKRKRSAQTALPSKCRKRREVEKASDAGENFNPERFVDGSCSEGELFRVVVVDQDSRKTFHLRRTDTLESIYKAYYKANSPVKMKYKSVPVSRHLTLEEIGFDGDSCITVHRQRRISGVGIGLKINIDYAKTIEIDVCKELTVGDIFPKLEEMGFRGDLLVKNGVVLDHVMDVKDVVCTGDVIDLVSKDEIEYKI</sequence>
<proteinExistence type="predicted"/>
<organism evidence="2 4">
    <name type="scientific">Encephalitozoon hellem</name>
    <name type="common">Microsporidian parasite</name>
    <dbReference type="NCBI Taxonomy" id="27973"/>
    <lineage>
        <taxon>Eukaryota</taxon>
        <taxon>Fungi</taxon>
        <taxon>Fungi incertae sedis</taxon>
        <taxon>Microsporidia</taxon>
        <taxon>Unikaryonidae</taxon>
        <taxon>Encephalitozoon</taxon>
    </lineage>
</organism>
<keyword evidence="5" id="KW-1185">Reference proteome</keyword>
<evidence type="ECO:0008006" key="6">
    <source>
        <dbReference type="Google" id="ProtNLM"/>
    </source>
</evidence>
<gene>
    <name evidence="2" type="ORF">GPU96_08g14920</name>
    <name evidence="3" type="ORF">PFJ87_08g00580</name>
</gene>
<dbReference type="EMBL" id="CP075154">
    <property type="protein sequence ID" value="UTX43723.1"/>
    <property type="molecule type" value="Genomic_DNA"/>
</dbReference>
<dbReference type="OrthoDB" id="2192781at2759"/>
<dbReference type="AlphaFoldDB" id="A0A9Q9CB82"/>
<dbReference type="Proteomes" id="UP001217963">
    <property type="component" value="Chromosome VIII"/>
</dbReference>
<evidence type="ECO:0000313" key="2">
    <source>
        <dbReference type="EMBL" id="UTX43723.1"/>
    </source>
</evidence>
<dbReference type="EMBL" id="CP119069">
    <property type="protein sequence ID" value="WEL39200.1"/>
    <property type="molecule type" value="Genomic_DNA"/>
</dbReference>
<name>A0A9Q9CB82_ENCHE</name>
<reference evidence="2" key="1">
    <citation type="submission" date="2021-05" db="EMBL/GenBank/DDBJ databases">
        <title>Encephalitozoon hellem ATCC 50604 Complete Genome.</title>
        <authorList>
            <person name="Mascarenhas dos Santos A.C."/>
            <person name="Julian A.T."/>
            <person name="Pombert J.-F."/>
        </authorList>
    </citation>
    <scope>NUCLEOTIDE SEQUENCE</scope>
    <source>
        <strain evidence="2">ATCC 50604</strain>
    </source>
</reference>
<evidence type="ECO:0000256" key="1">
    <source>
        <dbReference type="SAM" id="MobiDB-lite"/>
    </source>
</evidence>
<evidence type="ECO:0000313" key="5">
    <source>
        <dbReference type="Proteomes" id="UP001217963"/>
    </source>
</evidence>
<dbReference type="SUPFAM" id="SSF54236">
    <property type="entry name" value="Ubiquitin-like"/>
    <property type="match status" value="1"/>
</dbReference>
<dbReference type="InterPro" id="IPR029071">
    <property type="entry name" value="Ubiquitin-like_domsf"/>
</dbReference>
<protein>
    <recommendedName>
        <fullName evidence="6">Ubiquitin-like domain-containing protein</fullName>
    </recommendedName>
</protein>
<feature type="region of interest" description="Disordered" evidence="1">
    <location>
        <begin position="27"/>
        <end position="65"/>
    </location>
</feature>
<evidence type="ECO:0000313" key="4">
    <source>
        <dbReference type="Proteomes" id="UP001059546"/>
    </source>
</evidence>
<accession>A0A9Q9CB82</accession>
<evidence type="ECO:0000313" key="3">
    <source>
        <dbReference type="EMBL" id="WEL39200.1"/>
    </source>
</evidence>